<gene>
    <name evidence="3" type="ORF">BN1232_06126</name>
</gene>
<organism evidence="3 4">
    <name type="scientific">Mycobacterium lentiflavum</name>
    <dbReference type="NCBI Taxonomy" id="141349"/>
    <lineage>
        <taxon>Bacteria</taxon>
        <taxon>Bacillati</taxon>
        <taxon>Actinomycetota</taxon>
        <taxon>Actinomycetes</taxon>
        <taxon>Mycobacteriales</taxon>
        <taxon>Mycobacteriaceae</taxon>
        <taxon>Mycobacterium</taxon>
        <taxon>Mycobacterium simiae complex</taxon>
    </lineage>
</organism>
<dbReference type="Proteomes" id="UP000199251">
    <property type="component" value="Unassembled WGS sequence"/>
</dbReference>
<feature type="compositionally biased region" description="Basic residues" evidence="2">
    <location>
        <begin position="88"/>
        <end position="107"/>
    </location>
</feature>
<evidence type="ECO:0000313" key="3">
    <source>
        <dbReference type="EMBL" id="CQD24254.1"/>
    </source>
</evidence>
<feature type="compositionally biased region" description="Low complexity" evidence="2">
    <location>
        <begin position="108"/>
        <end position="129"/>
    </location>
</feature>
<proteinExistence type="predicted"/>
<feature type="region of interest" description="Disordered" evidence="2">
    <location>
        <begin position="85"/>
        <end position="129"/>
    </location>
</feature>
<sequence>MGWAGQSGDGAAASALQEAVEHHRQQLERLAMTVARIERIDREVAEMNAERAAAVQEYEKIYADLTSGRAAGDAIAALGLTVVSKASGRAKKSGRSPRRAAAKRGRAQRGAGAGQAAPAPGASAAGNERVGDVPAAAGAAVGA</sequence>
<dbReference type="AlphaFoldDB" id="A0A0E4H363"/>
<feature type="coiled-coil region" evidence="1">
    <location>
        <begin position="13"/>
        <end position="57"/>
    </location>
</feature>
<dbReference type="EMBL" id="CTEE01000002">
    <property type="protein sequence ID" value="CQD24254.1"/>
    <property type="molecule type" value="Genomic_DNA"/>
</dbReference>
<evidence type="ECO:0000256" key="1">
    <source>
        <dbReference type="SAM" id="Coils"/>
    </source>
</evidence>
<protein>
    <submittedName>
        <fullName evidence="3">Uncharacterized protein</fullName>
    </submittedName>
</protein>
<accession>A0A0E4H363</accession>
<evidence type="ECO:0000256" key="2">
    <source>
        <dbReference type="SAM" id="MobiDB-lite"/>
    </source>
</evidence>
<keyword evidence="1" id="KW-0175">Coiled coil</keyword>
<name>A0A0E4H363_MYCLN</name>
<reference evidence="3 4" key="1">
    <citation type="submission" date="2015-03" db="EMBL/GenBank/DDBJ databases">
        <authorList>
            <person name="Urmite Genomes"/>
        </authorList>
    </citation>
    <scope>NUCLEOTIDE SEQUENCE [LARGE SCALE GENOMIC DNA]</scope>
    <source>
        <strain evidence="3 4">CSUR P1491</strain>
    </source>
</reference>
<evidence type="ECO:0000313" key="4">
    <source>
        <dbReference type="Proteomes" id="UP000199251"/>
    </source>
</evidence>